<evidence type="ECO:0000313" key="9">
    <source>
        <dbReference type="EMBL" id="SDF16006.1"/>
    </source>
</evidence>
<dbReference type="Pfam" id="PF02518">
    <property type="entry name" value="HATPase_c"/>
    <property type="match status" value="1"/>
</dbReference>
<evidence type="ECO:0000256" key="1">
    <source>
        <dbReference type="ARBA" id="ARBA00000085"/>
    </source>
</evidence>
<dbReference type="Pfam" id="PF05228">
    <property type="entry name" value="CHASE4"/>
    <property type="match status" value="1"/>
</dbReference>
<dbReference type="EMBL" id="FNBW01000001">
    <property type="protein sequence ID" value="SDF16006.1"/>
    <property type="molecule type" value="Genomic_DNA"/>
</dbReference>
<comment type="caution">
    <text evidence="9">The sequence shown here is derived from an EMBL/GenBank/DDBJ whole genome shotgun (WGS) entry which is preliminary data.</text>
</comment>
<dbReference type="SMART" id="SM00388">
    <property type="entry name" value="HisKA"/>
    <property type="match status" value="1"/>
</dbReference>
<dbReference type="GO" id="GO:0000155">
    <property type="term" value="F:phosphorelay sensor kinase activity"/>
    <property type="evidence" value="ECO:0007669"/>
    <property type="project" value="InterPro"/>
</dbReference>
<keyword evidence="6" id="KW-0902">Two-component regulatory system</keyword>
<dbReference type="PROSITE" id="PS50109">
    <property type="entry name" value="HIS_KIN"/>
    <property type="match status" value="1"/>
</dbReference>
<dbReference type="InterPro" id="IPR036890">
    <property type="entry name" value="HATPase_C_sf"/>
</dbReference>
<keyword evidence="7" id="KW-0472">Membrane</keyword>
<dbReference type="Proteomes" id="UP000198615">
    <property type="component" value="Unassembled WGS sequence"/>
</dbReference>
<dbReference type="Gene3D" id="1.10.287.130">
    <property type="match status" value="1"/>
</dbReference>
<dbReference type="InterPro" id="IPR003661">
    <property type="entry name" value="HisK_dim/P_dom"/>
</dbReference>
<reference evidence="9 10" key="1">
    <citation type="submission" date="2016-10" db="EMBL/GenBank/DDBJ databases">
        <authorList>
            <person name="Varghese N."/>
            <person name="Submissions S."/>
        </authorList>
    </citation>
    <scope>NUCLEOTIDE SEQUENCE [LARGE SCALE GENOMIC DNA]</scope>
    <source>
        <strain evidence="9 10">DSM 18839</strain>
    </source>
</reference>
<keyword evidence="7" id="KW-0812">Transmembrane</keyword>
<dbReference type="Pfam" id="PF00512">
    <property type="entry name" value="HisKA"/>
    <property type="match status" value="1"/>
</dbReference>
<dbReference type="SUPFAM" id="SSF55874">
    <property type="entry name" value="ATPase domain of HSP90 chaperone/DNA topoisomerase II/histidine kinase"/>
    <property type="match status" value="1"/>
</dbReference>
<dbReference type="InterPro" id="IPR036097">
    <property type="entry name" value="HisK_dim/P_sf"/>
</dbReference>
<keyword evidence="7" id="KW-1133">Transmembrane helix</keyword>
<sequence>MPVIGLIAVLVITVFAVAWLAADTQDRQAVSAMRHTVGSIVDGNRRELGGWTADYAYWDAFVEHVVVEPDPVWIEGNVGLYARENLAVDVTLVIDGSNEPYVISAAEDLDVEGDLLTLPPALVDLARAARGGAGPLEMRPEPQQTYIRLDDTVFMAAAAVAKWESKPDLPARKGGPVVLMYLRQIDETMLAQFGADYMINGLTLAPAFDPKGAAFDLIGMDGRSVAQLAWINPTPGTEFLRSLRIPMVVILAIAALFLAWIFVRLRAVFRKFVANQEALIQRTEALRIARDEADRANRAKTEFLAQMSHDLRTPLNAILGFSEVIALQTFGSDAAAAVRYRDYARQIHTGGDHLRSLIDSILDVARLDAGRYELRSETVSLDEAIETCLSLLKDTLEAKALKITAPSSGLSVWADPNALEQILLNLVGNAVKYTQAGGAIAIGASRTPSGIAVAISDTGRGMSQADVASAFELFSRGGAGPGTTTEGAGIGLSIVKRLIDLHEGTVRIDSAPNLGTTVTFVLPERPALPEGA</sequence>
<evidence type="ECO:0000256" key="5">
    <source>
        <dbReference type="ARBA" id="ARBA00022777"/>
    </source>
</evidence>
<keyword evidence="4" id="KW-0808">Transferase</keyword>
<dbReference type="InterPro" id="IPR004358">
    <property type="entry name" value="Sig_transdc_His_kin-like_C"/>
</dbReference>
<organism evidence="9 10">
    <name type="scientific">Thalassobaculum litoreum DSM 18839</name>
    <dbReference type="NCBI Taxonomy" id="1123362"/>
    <lineage>
        <taxon>Bacteria</taxon>
        <taxon>Pseudomonadati</taxon>
        <taxon>Pseudomonadota</taxon>
        <taxon>Alphaproteobacteria</taxon>
        <taxon>Rhodospirillales</taxon>
        <taxon>Thalassobaculaceae</taxon>
        <taxon>Thalassobaculum</taxon>
    </lineage>
</organism>
<name>A0A8G2BF34_9PROT</name>
<evidence type="ECO:0000256" key="6">
    <source>
        <dbReference type="ARBA" id="ARBA00023012"/>
    </source>
</evidence>
<evidence type="ECO:0000256" key="7">
    <source>
        <dbReference type="SAM" id="Phobius"/>
    </source>
</evidence>
<dbReference type="EC" id="2.7.13.3" evidence="2"/>
<dbReference type="PRINTS" id="PR00344">
    <property type="entry name" value="BCTRLSENSOR"/>
</dbReference>
<evidence type="ECO:0000259" key="8">
    <source>
        <dbReference type="PROSITE" id="PS50109"/>
    </source>
</evidence>
<dbReference type="InterPro" id="IPR050736">
    <property type="entry name" value="Sensor_HK_Regulatory"/>
</dbReference>
<dbReference type="InterPro" id="IPR005467">
    <property type="entry name" value="His_kinase_dom"/>
</dbReference>
<dbReference type="PANTHER" id="PTHR43711">
    <property type="entry name" value="TWO-COMPONENT HISTIDINE KINASE"/>
    <property type="match status" value="1"/>
</dbReference>
<dbReference type="Gene3D" id="3.30.565.10">
    <property type="entry name" value="Histidine kinase-like ATPase, C-terminal domain"/>
    <property type="match status" value="1"/>
</dbReference>
<proteinExistence type="predicted"/>
<feature type="domain" description="Histidine kinase" evidence="8">
    <location>
        <begin position="306"/>
        <end position="526"/>
    </location>
</feature>
<gene>
    <name evidence="9" type="ORF">SAMN05660686_00508</name>
</gene>
<evidence type="ECO:0000256" key="2">
    <source>
        <dbReference type="ARBA" id="ARBA00012438"/>
    </source>
</evidence>
<evidence type="ECO:0000313" key="10">
    <source>
        <dbReference type="Proteomes" id="UP000198615"/>
    </source>
</evidence>
<protein>
    <recommendedName>
        <fullName evidence="2">histidine kinase</fullName>
        <ecNumber evidence="2">2.7.13.3</ecNumber>
    </recommendedName>
</protein>
<dbReference type="PANTHER" id="PTHR43711:SF26">
    <property type="entry name" value="SENSOR HISTIDINE KINASE RCSC"/>
    <property type="match status" value="1"/>
</dbReference>
<dbReference type="SUPFAM" id="SSF47384">
    <property type="entry name" value="Homodimeric domain of signal transducing histidine kinase"/>
    <property type="match status" value="1"/>
</dbReference>
<keyword evidence="5 9" id="KW-0418">Kinase</keyword>
<accession>A0A8G2BF34</accession>
<dbReference type="AlphaFoldDB" id="A0A8G2BF34"/>
<dbReference type="SMART" id="SM00387">
    <property type="entry name" value="HATPase_c"/>
    <property type="match status" value="1"/>
</dbReference>
<keyword evidence="3" id="KW-0597">Phosphoprotein</keyword>
<comment type="catalytic activity">
    <reaction evidence="1">
        <text>ATP + protein L-histidine = ADP + protein N-phospho-L-histidine.</text>
        <dbReference type="EC" id="2.7.13.3"/>
    </reaction>
</comment>
<evidence type="ECO:0000256" key="4">
    <source>
        <dbReference type="ARBA" id="ARBA00022679"/>
    </source>
</evidence>
<feature type="transmembrane region" description="Helical" evidence="7">
    <location>
        <begin position="243"/>
        <end position="263"/>
    </location>
</feature>
<dbReference type="RefSeq" id="WP_175474074.1">
    <property type="nucleotide sequence ID" value="NZ_FNBW01000001.1"/>
</dbReference>
<evidence type="ECO:0000256" key="3">
    <source>
        <dbReference type="ARBA" id="ARBA00022553"/>
    </source>
</evidence>
<dbReference type="CDD" id="cd00082">
    <property type="entry name" value="HisKA"/>
    <property type="match status" value="1"/>
</dbReference>
<dbReference type="InterPro" id="IPR003594">
    <property type="entry name" value="HATPase_dom"/>
</dbReference>
<dbReference type="InterPro" id="IPR007892">
    <property type="entry name" value="CHASE4"/>
</dbReference>
<keyword evidence="10" id="KW-1185">Reference proteome</keyword>